<dbReference type="EMBL" id="JAGFNK010000073">
    <property type="protein sequence ID" value="KAI9509048.1"/>
    <property type="molecule type" value="Genomic_DNA"/>
</dbReference>
<gene>
    <name evidence="1" type="ORF">F5148DRAFT_1190895</name>
</gene>
<accession>A0ACC0UBQ3</accession>
<protein>
    <submittedName>
        <fullName evidence="1">Uncharacterized protein</fullName>
    </submittedName>
</protein>
<dbReference type="Proteomes" id="UP001207468">
    <property type="component" value="Unassembled WGS sequence"/>
</dbReference>
<keyword evidence="2" id="KW-1185">Reference proteome</keyword>
<comment type="caution">
    <text evidence="1">The sequence shown here is derived from an EMBL/GenBank/DDBJ whole genome shotgun (WGS) entry which is preliminary data.</text>
</comment>
<sequence>MHSSPSPVPSNPIEPGSVPEGNKSQTRPVATILRDASIPFDRKSCVLIPFDDEVRRDAEFHQNLKDKQLEIIALLNSWVFSRLIAENESAGESLSHKMDAVAEAEREQERMRIQLENCVSNIRAALAALSRAVMSVDNLV</sequence>
<reference evidence="1" key="1">
    <citation type="submission" date="2021-03" db="EMBL/GenBank/DDBJ databases">
        <title>Evolutionary priming and transition to the ectomycorrhizal habit in an iconic lineage of mushroom-forming fungi: is preadaptation a requirement?</title>
        <authorList>
            <consortium name="DOE Joint Genome Institute"/>
            <person name="Looney B.P."/>
            <person name="Miyauchi S."/>
            <person name="Morin E."/>
            <person name="Drula E."/>
            <person name="Courty P.E."/>
            <person name="Chicoki N."/>
            <person name="Fauchery L."/>
            <person name="Kohler A."/>
            <person name="Kuo A."/>
            <person name="LaButti K."/>
            <person name="Pangilinan J."/>
            <person name="Lipzen A."/>
            <person name="Riley R."/>
            <person name="Andreopoulos W."/>
            <person name="He G."/>
            <person name="Johnson J."/>
            <person name="Barry K.W."/>
            <person name="Grigoriev I.V."/>
            <person name="Nagy L."/>
            <person name="Hibbett D."/>
            <person name="Henrissat B."/>
            <person name="Matheny P.B."/>
            <person name="Labbe J."/>
            <person name="Martin A.F."/>
        </authorList>
    </citation>
    <scope>NUCLEOTIDE SEQUENCE</scope>
    <source>
        <strain evidence="1">BPL698</strain>
    </source>
</reference>
<organism evidence="1 2">
    <name type="scientific">Russula earlei</name>
    <dbReference type="NCBI Taxonomy" id="71964"/>
    <lineage>
        <taxon>Eukaryota</taxon>
        <taxon>Fungi</taxon>
        <taxon>Dikarya</taxon>
        <taxon>Basidiomycota</taxon>
        <taxon>Agaricomycotina</taxon>
        <taxon>Agaricomycetes</taxon>
        <taxon>Russulales</taxon>
        <taxon>Russulaceae</taxon>
        <taxon>Russula</taxon>
    </lineage>
</organism>
<evidence type="ECO:0000313" key="1">
    <source>
        <dbReference type="EMBL" id="KAI9509048.1"/>
    </source>
</evidence>
<name>A0ACC0UBQ3_9AGAM</name>
<proteinExistence type="predicted"/>
<evidence type="ECO:0000313" key="2">
    <source>
        <dbReference type="Proteomes" id="UP001207468"/>
    </source>
</evidence>